<dbReference type="CDD" id="cd02440">
    <property type="entry name" value="AdoMet_MTases"/>
    <property type="match status" value="1"/>
</dbReference>
<reference evidence="2" key="2">
    <citation type="submission" date="2020-08" db="EMBL/GenBank/DDBJ databases">
        <authorList>
            <person name="Chen M."/>
            <person name="Teng W."/>
            <person name="Zhao L."/>
            <person name="Hu C."/>
            <person name="Zhou Y."/>
            <person name="Han B."/>
            <person name="Song L."/>
            <person name="Shu W."/>
        </authorList>
    </citation>
    <scope>NUCLEOTIDE SEQUENCE</scope>
    <source>
        <strain evidence="2">FACHB-1277</strain>
    </source>
</reference>
<dbReference type="EMBL" id="JACJPY010000019">
    <property type="protein sequence ID" value="MBD2150108.1"/>
    <property type="molecule type" value="Genomic_DNA"/>
</dbReference>
<protein>
    <submittedName>
        <fullName evidence="2">Class I SAM-dependent methyltransferase</fullName>
    </submittedName>
</protein>
<proteinExistence type="predicted"/>
<dbReference type="Gene3D" id="3.40.50.150">
    <property type="entry name" value="Vaccinia Virus protein VP39"/>
    <property type="match status" value="1"/>
</dbReference>
<keyword evidence="2" id="KW-0808">Transferase</keyword>
<name>A0A926Z5X8_9CYAN</name>
<dbReference type="PANTHER" id="PTHR43861:SF6">
    <property type="entry name" value="METHYLTRANSFERASE TYPE 11"/>
    <property type="match status" value="1"/>
</dbReference>
<evidence type="ECO:0000313" key="3">
    <source>
        <dbReference type="Proteomes" id="UP000631421"/>
    </source>
</evidence>
<accession>A0A926Z5X8</accession>
<evidence type="ECO:0000259" key="1">
    <source>
        <dbReference type="Pfam" id="PF08241"/>
    </source>
</evidence>
<dbReference type="AlphaFoldDB" id="A0A926Z5X8"/>
<dbReference type="InterPro" id="IPR013216">
    <property type="entry name" value="Methyltransf_11"/>
</dbReference>
<dbReference type="GO" id="GO:0008757">
    <property type="term" value="F:S-adenosylmethionine-dependent methyltransferase activity"/>
    <property type="evidence" value="ECO:0007669"/>
    <property type="project" value="InterPro"/>
</dbReference>
<evidence type="ECO:0000313" key="2">
    <source>
        <dbReference type="EMBL" id="MBD2150108.1"/>
    </source>
</evidence>
<dbReference type="GO" id="GO:0032259">
    <property type="term" value="P:methylation"/>
    <property type="evidence" value="ECO:0007669"/>
    <property type="project" value="UniProtKB-KW"/>
</dbReference>
<keyword evidence="2" id="KW-0489">Methyltransferase</keyword>
<organism evidence="2 3">
    <name type="scientific">Pseudanabaena cinerea FACHB-1277</name>
    <dbReference type="NCBI Taxonomy" id="2949581"/>
    <lineage>
        <taxon>Bacteria</taxon>
        <taxon>Bacillati</taxon>
        <taxon>Cyanobacteriota</taxon>
        <taxon>Cyanophyceae</taxon>
        <taxon>Pseudanabaenales</taxon>
        <taxon>Pseudanabaenaceae</taxon>
        <taxon>Pseudanabaena</taxon>
        <taxon>Pseudanabaena cinerea</taxon>
    </lineage>
</organism>
<dbReference type="SUPFAM" id="SSF53335">
    <property type="entry name" value="S-adenosyl-L-methionine-dependent methyltransferases"/>
    <property type="match status" value="1"/>
</dbReference>
<dbReference type="RefSeq" id="WP_190350473.1">
    <property type="nucleotide sequence ID" value="NZ_JACJPY010000019.1"/>
</dbReference>
<dbReference type="InterPro" id="IPR029063">
    <property type="entry name" value="SAM-dependent_MTases_sf"/>
</dbReference>
<sequence length="646" mass="73651">MTEMDTSILGMLSMEERQYLYKYAQNEYCAIGEIVDLGCWLGSSVVSLVTGLQKNLNLPARDKIIHAYDLFVWESWMDQFVDGTPLSGRYQSGDSFLPECSKLIQPWEKQIKLYPGDLSQIGWHGDPIEFLFVDAMKSWSLANSILRNFIPSLIPNHSVIVHQDFAHFGTYWIHLIMYRLRSYFEPIYDIPNSWGLVFKYKQAIPNSLLMESYALASFDRAEIDAAFEYSIAMVASQKRSQIVGAKVIALLELGDLEQAELTLDRAISDGFSQADIHPPLGLGFPSLIFKYIPVSNTNHSSYKELLNSQSTPMDITVSQKKQIHQNNSDDTIYTGERHMEDQLGVGLNLSHIDHMVRYAFTSNFVKGKRVLDITCGSGYGSQFMAVQGAEKVVGVDIDVNSIKHARKYYQHPNVSYIESDAHHVSELEDESFDVIISFETIEHLQFPRDFLLELRRLLKPDGQLIISCPNDYRSSPWISQYHIHKFRFTEFRDIILNVFGEASFLLQYNTITSSLIRPTGIEEHNSRFQNYLSPLPEGFWGNQYLDSILTVDNALGYLAVVGIATDQIVHQSSISHSAFQEVIDTLKYQMEEAHKKSYELQQVSSELQKKCSELNQLQSIINNETSCGRLSHIKIALRHLKKAVSL</sequence>
<comment type="caution">
    <text evidence="2">The sequence shown here is derived from an EMBL/GenBank/DDBJ whole genome shotgun (WGS) entry which is preliminary data.</text>
</comment>
<keyword evidence="3" id="KW-1185">Reference proteome</keyword>
<dbReference type="Pfam" id="PF08241">
    <property type="entry name" value="Methyltransf_11"/>
    <property type="match status" value="1"/>
</dbReference>
<feature type="domain" description="Methyltransferase type 11" evidence="1">
    <location>
        <begin position="371"/>
        <end position="466"/>
    </location>
</feature>
<dbReference type="PANTHER" id="PTHR43861">
    <property type="entry name" value="TRANS-ACONITATE 2-METHYLTRANSFERASE-RELATED"/>
    <property type="match status" value="1"/>
</dbReference>
<gene>
    <name evidence="2" type="ORF">H6F44_08245</name>
</gene>
<reference evidence="2" key="1">
    <citation type="journal article" date="2015" name="ISME J.">
        <title>Draft Genome Sequence of Streptomyces incarnatus NRRL8089, which Produces the Nucleoside Antibiotic Sinefungin.</title>
        <authorList>
            <person name="Oshima K."/>
            <person name="Hattori M."/>
            <person name="Shimizu H."/>
            <person name="Fukuda K."/>
            <person name="Nemoto M."/>
            <person name="Inagaki K."/>
            <person name="Tamura T."/>
        </authorList>
    </citation>
    <scope>NUCLEOTIDE SEQUENCE</scope>
    <source>
        <strain evidence="2">FACHB-1277</strain>
    </source>
</reference>
<dbReference type="Proteomes" id="UP000631421">
    <property type="component" value="Unassembled WGS sequence"/>
</dbReference>